<dbReference type="InterPro" id="IPR029063">
    <property type="entry name" value="SAM-dependent_MTases_sf"/>
</dbReference>
<dbReference type="InterPro" id="IPR010743">
    <property type="entry name" value="Methionine_synth_MetW"/>
</dbReference>
<evidence type="ECO:0000313" key="1">
    <source>
        <dbReference type="EMBL" id="NDY41854.1"/>
    </source>
</evidence>
<name>A0A6N9TQ40_DISTH</name>
<proteinExistence type="predicted"/>
<dbReference type="Pfam" id="PF07021">
    <property type="entry name" value="MetW"/>
    <property type="match status" value="1"/>
</dbReference>
<dbReference type="SUPFAM" id="SSF53335">
    <property type="entry name" value="S-adenosyl-L-methionine-dependent methyltransferases"/>
    <property type="match status" value="1"/>
</dbReference>
<dbReference type="AlphaFoldDB" id="A0A6N9TQ40"/>
<keyword evidence="1" id="KW-0489">Methyltransferase</keyword>
<evidence type="ECO:0000313" key="2">
    <source>
        <dbReference type="Proteomes" id="UP000469346"/>
    </source>
</evidence>
<accession>A0A6N9TQ40</accession>
<dbReference type="GO" id="GO:0008168">
    <property type="term" value="F:methyltransferase activity"/>
    <property type="evidence" value="ECO:0007669"/>
    <property type="project" value="UniProtKB-KW"/>
</dbReference>
<protein>
    <submittedName>
        <fullName evidence="1">Methyltransferase domain-containing protein</fullName>
    </submittedName>
</protein>
<dbReference type="GO" id="GO:0032259">
    <property type="term" value="P:methylation"/>
    <property type="evidence" value="ECO:0007669"/>
    <property type="project" value="UniProtKB-KW"/>
</dbReference>
<dbReference type="Gene3D" id="3.40.50.150">
    <property type="entry name" value="Vaccinia Virus protein VP39"/>
    <property type="match status" value="1"/>
</dbReference>
<keyword evidence="1" id="KW-0808">Transferase</keyword>
<reference evidence="1 2" key="1">
    <citation type="submission" date="2020-02" db="EMBL/GenBank/DDBJ databases">
        <title>Comparative genomics of sulfur disproportionating microorganisms.</title>
        <authorList>
            <person name="Ward L.M."/>
            <person name="Bertran E."/>
            <person name="Johnston D.T."/>
        </authorList>
    </citation>
    <scope>NUCLEOTIDE SEQUENCE [LARGE SCALE GENOMIC DNA]</scope>
    <source>
        <strain evidence="1 2">DSM 100025</strain>
    </source>
</reference>
<sequence length="224" mass="24629">MRPGPAVDWARTRLRDRALDPWIAGRVPRGARVLDLGCGDGALLQRIERERAARGTGIELDPGAAAEAIARGLCVAHGDIEAGLRDFAAGTFDVVILNQVLPLLRDPAAALETALRLAPLALVTVPNFAHWRIRLRLGLRGRLPVTAALPYGWHETPHIRLVTVADFRILCRERKIGIRGEAFAAIGRRGEPRPVRRLPGLRAALALFELEAGPRTRSEWRRCP</sequence>
<dbReference type="EMBL" id="JAAGRR010000021">
    <property type="protein sequence ID" value="NDY41854.1"/>
    <property type="molecule type" value="Genomic_DNA"/>
</dbReference>
<dbReference type="Proteomes" id="UP000469346">
    <property type="component" value="Unassembled WGS sequence"/>
</dbReference>
<keyword evidence="2" id="KW-1185">Reference proteome</keyword>
<gene>
    <name evidence="1" type="ORF">G3N55_03170</name>
</gene>
<comment type="caution">
    <text evidence="1">The sequence shown here is derived from an EMBL/GenBank/DDBJ whole genome shotgun (WGS) entry which is preliminary data.</text>
</comment>
<organism evidence="1 2">
    <name type="scientific">Dissulfurirhabdus thermomarina</name>
    <dbReference type="NCBI Taxonomy" id="1765737"/>
    <lineage>
        <taxon>Bacteria</taxon>
        <taxon>Deltaproteobacteria</taxon>
        <taxon>Dissulfurirhabdaceae</taxon>
        <taxon>Dissulfurirhabdus</taxon>
    </lineage>
</organism>
<dbReference type="RefSeq" id="WP_163298008.1">
    <property type="nucleotide sequence ID" value="NZ_JAAGRR010000021.1"/>
</dbReference>
<dbReference type="CDD" id="cd02440">
    <property type="entry name" value="AdoMet_MTases"/>
    <property type="match status" value="1"/>
</dbReference>